<evidence type="ECO:0000313" key="2">
    <source>
        <dbReference type="EMBL" id="MEA9356861.1"/>
    </source>
</evidence>
<dbReference type="CDD" id="cd00093">
    <property type="entry name" value="HTH_XRE"/>
    <property type="match status" value="1"/>
</dbReference>
<comment type="caution">
    <text evidence="2">The sequence shown here is derived from an EMBL/GenBank/DDBJ whole genome shotgun (WGS) entry which is preliminary data.</text>
</comment>
<evidence type="ECO:0000313" key="3">
    <source>
        <dbReference type="Proteomes" id="UP001302274"/>
    </source>
</evidence>
<dbReference type="Pfam" id="PF01381">
    <property type="entry name" value="HTH_3"/>
    <property type="match status" value="1"/>
</dbReference>
<dbReference type="EMBL" id="JAYGJQ010000002">
    <property type="protein sequence ID" value="MEA9356861.1"/>
    <property type="molecule type" value="Genomic_DNA"/>
</dbReference>
<feature type="domain" description="HTH cro/C1-type" evidence="1">
    <location>
        <begin position="25"/>
        <end position="79"/>
    </location>
</feature>
<dbReference type="InterPro" id="IPR010982">
    <property type="entry name" value="Lambda_DNA-bd_dom_sf"/>
</dbReference>
<name>A0ABU5VUX9_9BACT</name>
<proteinExistence type="predicted"/>
<dbReference type="Proteomes" id="UP001302274">
    <property type="component" value="Unassembled WGS sequence"/>
</dbReference>
<accession>A0ABU5VUX9</accession>
<dbReference type="Gene3D" id="1.10.260.40">
    <property type="entry name" value="lambda repressor-like DNA-binding domains"/>
    <property type="match status" value="1"/>
</dbReference>
<sequence>MTTKLIKASEYFDKKYGPLSLGDFIKSLRETEEISQTDFAATLKISRANLCDIEKNRKLISPERAARFSKILEFPEEFFVKLAVDDLLRQSKLKYQVDLKAS</sequence>
<dbReference type="RefSeq" id="WP_323576756.1">
    <property type="nucleotide sequence ID" value="NZ_JAYGJQ010000002.1"/>
</dbReference>
<dbReference type="SUPFAM" id="SSF47413">
    <property type="entry name" value="lambda repressor-like DNA-binding domains"/>
    <property type="match status" value="1"/>
</dbReference>
<organism evidence="2 3">
    <name type="scientific">Bacteriovorax antarcticus</name>
    <dbReference type="NCBI Taxonomy" id="3088717"/>
    <lineage>
        <taxon>Bacteria</taxon>
        <taxon>Pseudomonadati</taxon>
        <taxon>Bdellovibrionota</taxon>
        <taxon>Bacteriovoracia</taxon>
        <taxon>Bacteriovoracales</taxon>
        <taxon>Bacteriovoracaceae</taxon>
        <taxon>Bacteriovorax</taxon>
    </lineage>
</organism>
<evidence type="ECO:0000259" key="1">
    <source>
        <dbReference type="PROSITE" id="PS50943"/>
    </source>
</evidence>
<reference evidence="2 3" key="1">
    <citation type="submission" date="2023-11" db="EMBL/GenBank/DDBJ databases">
        <title>A Novel Polar Bacteriovorax (B. antarcticus) Isolated from the Biocrust in Antarctica.</title>
        <authorList>
            <person name="Mun W."/>
            <person name="Choi S.Y."/>
            <person name="Mitchell R.J."/>
        </authorList>
    </citation>
    <scope>NUCLEOTIDE SEQUENCE [LARGE SCALE GENOMIC DNA]</scope>
    <source>
        <strain evidence="2 3">PP10</strain>
    </source>
</reference>
<gene>
    <name evidence="2" type="ORF">SHI21_11620</name>
</gene>
<dbReference type="InterPro" id="IPR001387">
    <property type="entry name" value="Cro/C1-type_HTH"/>
</dbReference>
<dbReference type="SMART" id="SM00530">
    <property type="entry name" value="HTH_XRE"/>
    <property type="match status" value="1"/>
</dbReference>
<dbReference type="PROSITE" id="PS50943">
    <property type="entry name" value="HTH_CROC1"/>
    <property type="match status" value="1"/>
</dbReference>
<protein>
    <submittedName>
        <fullName evidence="2">Helix-turn-helix transcriptional regulator</fullName>
    </submittedName>
</protein>
<keyword evidence="3" id="KW-1185">Reference proteome</keyword>